<organism evidence="2 3">
    <name type="scientific">Sphagnum jensenii</name>
    <dbReference type="NCBI Taxonomy" id="128206"/>
    <lineage>
        <taxon>Eukaryota</taxon>
        <taxon>Viridiplantae</taxon>
        <taxon>Streptophyta</taxon>
        <taxon>Embryophyta</taxon>
        <taxon>Bryophyta</taxon>
        <taxon>Sphagnophytina</taxon>
        <taxon>Sphagnopsida</taxon>
        <taxon>Sphagnales</taxon>
        <taxon>Sphagnaceae</taxon>
        <taxon>Sphagnum</taxon>
    </lineage>
</organism>
<evidence type="ECO:0000256" key="1">
    <source>
        <dbReference type="SAM" id="MobiDB-lite"/>
    </source>
</evidence>
<sequence length="181" mass="20708">MRRRRTIHFFPILVDEEHLHLHFDEIFVVRLPSVPLFRLMILLGAMAAASQLGCSNMHWDSKSLLPFVFKQPEVSAETKMAECHASAPPPPPPPPHVQQRRLGPASLSDLGKVFAHEDLRGTQLSSTSLDHWYHVVPHEEEPLMTFTHIARFCDSISQYLDVRKLKICLAWLLHPHQSQST</sequence>
<name>A0ABP1BRE5_9BRYO</name>
<gene>
    <name evidence="2" type="ORF">CSSPJE1EN2_LOCUS20423</name>
</gene>
<dbReference type="Proteomes" id="UP001497522">
    <property type="component" value="Chromosome 6"/>
</dbReference>
<accession>A0ABP1BRE5</accession>
<keyword evidence="3" id="KW-1185">Reference proteome</keyword>
<evidence type="ECO:0000313" key="2">
    <source>
        <dbReference type="EMBL" id="CAK9878637.1"/>
    </source>
</evidence>
<feature type="region of interest" description="Disordered" evidence="1">
    <location>
        <begin position="82"/>
        <end position="102"/>
    </location>
</feature>
<reference evidence="2" key="1">
    <citation type="submission" date="2024-03" db="EMBL/GenBank/DDBJ databases">
        <authorList>
            <consortium name="ELIXIR-Norway"/>
            <consortium name="Elixir Norway"/>
        </authorList>
    </citation>
    <scope>NUCLEOTIDE SEQUENCE</scope>
</reference>
<proteinExistence type="predicted"/>
<dbReference type="EMBL" id="OZ023707">
    <property type="protein sequence ID" value="CAK9878637.1"/>
    <property type="molecule type" value="Genomic_DNA"/>
</dbReference>
<evidence type="ECO:0000313" key="3">
    <source>
        <dbReference type="Proteomes" id="UP001497522"/>
    </source>
</evidence>
<protein>
    <submittedName>
        <fullName evidence="2">Uncharacterized protein</fullName>
    </submittedName>
</protein>
<feature type="compositionally biased region" description="Pro residues" evidence="1">
    <location>
        <begin position="87"/>
        <end position="96"/>
    </location>
</feature>